<dbReference type="InterPro" id="IPR052929">
    <property type="entry name" value="RNase_H-like_EbsB-rel"/>
</dbReference>
<dbReference type="InterPro" id="IPR036397">
    <property type="entry name" value="RNaseH_sf"/>
</dbReference>
<protein>
    <recommendedName>
        <fullName evidence="1">RNase H type-1 domain-containing protein</fullName>
    </recommendedName>
</protein>
<name>A0ABQ7DW75_BRACR</name>
<evidence type="ECO:0000313" key="3">
    <source>
        <dbReference type="Proteomes" id="UP000266723"/>
    </source>
</evidence>
<dbReference type="CDD" id="cd06222">
    <property type="entry name" value="RNase_H_like"/>
    <property type="match status" value="1"/>
</dbReference>
<gene>
    <name evidence="2" type="ORF">DY000_02028994</name>
</gene>
<reference evidence="2 3" key="1">
    <citation type="journal article" date="2020" name="BMC Genomics">
        <title>Intraspecific diversification of the crop wild relative Brassica cretica Lam. using demographic model selection.</title>
        <authorList>
            <person name="Kioukis A."/>
            <person name="Michalopoulou V.A."/>
            <person name="Briers L."/>
            <person name="Pirintsos S."/>
            <person name="Studholme D.J."/>
            <person name="Pavlidis P."/>
            <person name="Sarris P.F."/>
        </authorList>
    </citation>
    <scope>NUCLEOTIDE SEQUENCE [LARGE SCALE GENOMIC DNA]</scope>
    <source>
        <strain evidence="3">cv. PFS-1207/04</strain>
    </source>
</reference>
<dbReference type="InterPro" id="IPR002156">
    <property type="entry name" value="RNaseH_domain"/>
</dbReference>
<feature type="domain" description="RNase H type-1" evidence="1">
    <location>
        <begin position="1"/>
        <end position="80"/>
    </location>
</feature>
<proteinExistence type="predicted"/>
<dbReference type="SUPFAM" id="SSF53098">
    <property type="entry name" value="Ribonuclease H-like"/>
    <property type="match status" value="1"/>
</dbReference>
<keyword evidence="3" id="KW-1185">Reference proteome</keyword>
<accession>A0ABQ7DW75</accession>
<dbReference type="PANTHER" id="PTHR47074:SF49">
    <property type="entry name" value="POLYNUCLEOTIDYL TRANSFERASE, RIBONUCLEASE H-LIKE SUPERFAMILY PROTEIN"/>
    <property type="match status" value="1"/>
</dbReference>
<sequence>MAEALAVREALLHASSLGFTKIWLRSDSQVLMRAINQKRGPTGLFGVLPDIVSLSSSFKFCRFTFFSRDLNGLADSIAKAQLCI</sequence>
<dbReference type="Proteomes" id="UP000266723">
    <property type="component" value="Unassembled WGS sequence"/>
</dbReference>
<dbReference type="Gene3D" id="3.30.420.10">
    <property type="entry name" value="Ribonuclease H-like superfamily/Ribonuclease H"/>
    <property type="match status" value="1"/>
</dbReference>
<evidence type="ECO:0000313" key="2">
    <source>
        <dbReference type="EMBL" id="KAF3582122.1"/>
    </source>
</evidence>
<dbReference type="EMBL" id="QGKV02000649">
    <property type="protein sequence ID" value="KAF3582122.1"/>
    <property type="molecule type" value="Genomic_DNA"/>
</dbReference>
<evidence type="ECO:0000259" key="1">
    <source>
        <dbReference type="Pfam" id="PF13456"/>
    </source>
</evidence>
<dbReference type="InterPro" id="IPR044730">
    <property type="entry name" value="RNase_H-like_dom_plant"/>
</dbReference>
<dbReference type="Pfam" id="PF13456">
    <property type="entry name" value="RVT_3"/>
    <property type="match status" value="1"/>
</dbReference>
<dbReference type="PANTHER" id="PTHR47074">
    <property type="entry name" value="BNAC02G40300D PROTEIN"/>
    <property type="match status" value="1"/>
</dbReference>
<organism evidence="2 3">
    <name type="scientific">Brassica cretica</name>
    <name type="common">Mustard</name>
    <dbReference type="NCBI Taxonomy" id="69181"/>
    <lineage>
        <taxon>Eukaryota</taxon>
        <taxon>Viridiplantae</taxon>
        <taxon>Streptophyta</taxon>
        <taxon>Embryophyta</taxon>
        <taxon>Tracheophyta</taxon>
        <taxon>Spermatophyta</taxon>
        <taxon>Magnoliopsida</taxon>
        <taxon>eudicotyledons</taxon>
        <taxon>Gunneridae</taxon>
        <taxon>Pentapetalae</taxon>
        <taxon>rosids</taxon>
        <taxon>malvids</taxon>
        <taxon>Brassicales</taxon>
        <taxon>Brassicaceae</taxon>
        <taxon>Brassiceae</taxon>
        <taxon>Brassica</taxon>
    </lineage>
</organism>
<comment type="caution">
    <text evidence="2">The sequence shown here is derived from an EMBL/GenBank/DDBJ whole genome shotgun (WGS) entry which is preliminary data.</text>
</comment>
<dbReference type="InterPro" id="IPR012337">
    <property type="entry name" value="RNaseH-like_sf"/>
</dbReference>